<organism evidence="4 5">
    <name type="scientific">Cupriavidus malaysiensis</name>
    <dbReference type="NCBI Taxonomy" id="367825"/>
    <lineage>
        <taxon>Bacteria</taxon>
        <taxon>Pseudomonadati</taxon>
        <taxon>Pseudomonadota</taxon>
        <taxon>Betaproteobacteria</taxon>
        <taxon>Burkholderiales</taxon>
        <taxon>Burkholderiaceae</taxon>
        <taxon>Cupriavidus</taxon>
    </lineage>
</organism>
<feature type="region of interest" description="Disordered" evidence="2">
    <location>
        <begin position="177"/>
        <end position="207"/>
    </location>
</feature>
<dbReference type="Gene3D" id="3.30.1330.60">
    <property type="entry name" value="OmpA-like domain"/>
    <property type="match status" value="1"/>
</dbReference>
<sequence>MSDQLRIAGARLLVLALAVGALEGCVTGQGRQGPVTYAATRSQFQILDVVGTSDIAKTGDGPQTYIWRGGQEYRELRFTWQAPVLDDAAIKEGLAAAIPTPIASHHYVVTFPFNGWQLGTTQRSVLDELPTSASEYAVTGHTDSVGSDRYNEQLSAKRAETVKNYLIVRGVDRKKIETRAAGEREPAVPNDTPDHRAQNRRAEVELN</sequence>
<dbReference type="PANTHER" id="PTHR30329:SF21">
    <property type="entry name" value="LIPOPROTEIN YIAD-RELATED"/>
    <property type="match status" value="1"/>
</dbReference>
<dbReference type="InterPro" id="IPR036737">
    <property type="entry name" value="OmpA-like_sf"/>
</dbReference>
<evidence type="ECO:0000259" key="3">
    <source>
        <dbReference type="PROSITE" id="PS51123"/>
    </source>
</evidence>
<dbReference type="PROSITE" id="PS51123">
    <property type="entry name" value="OMPA_2"/>
    <property type="match status" value="1"/>
</dbReference>
<dbReference type="RefSeq" id="WP_071073856.1">
    <property type="nucleotide sequence ID" value="NZ_CP017756.1"/>
</dbReference>
<keyword evidence="5" id="KW-1185">Reference proteome</keyword>
<dbReference type="SUPFAM" id="SSF103088">
    <property type="entry name" value="OmpA-like"/>
    <property type="match status" value="1"/>
</dbReference>
<protein>
    <recommendedName>
        <fullName evidence="3">OmpA-like domain-containing protein</fullName>
    </recommendedName>
</protein>
<accession>A0ABN4TVH7</accession>
<evidence type="ECO:0000313" key="4">
    <source>
        <dbReference type="EMBL" id="AOZ11203.1"/>
    </source>
</evidence>
<dbReference type="InterPro" id="IPR050330">
    <property type="entry name" value="Bact_OuterMem_StrucFunc"/>
</dbReference>
<gene>
    <name evidence="4" type="ORF">BKK80_35205</name>
</gene>
<evidence type="ECO:0000256" key="2">
    <source>
        <dbReference type="SAM" id="MobiDB-lite"/>
    </source>
</evidence>
<dbReference type="CDD" id="cd07185">
    <property type="entry name" value="OmpA_C-like"/>
    <property type="match status" value="1"/>
</dbReference>
<keyword evidence="1" id="KW-0472">Membrane</keyword>
<dbReference type="EMBL" id="CP017756">
    <property type="protein sequence ID" value="AOZ11203.1"/>
    <property type="molecule type" value="Genomic_DNA"/>
</dbReference>
<feature type="domain" description="OmpA-like" evidence="3">
    <location>
        <begin position="98"/>
        <end position="207"/>
    </location>
</feature>
<dbReference type="Proteomes" id="UP000177515">
    <property type="component" value="Plasmid unnamed1"/>
</dbReference>
<geneLocation type="plasmid" evidence="4 5">
    <name>unnamed1</name>
</geneLocation>
<keyword evidence="4" id="KW-0614">Plasmid</keyword>
<dbReference type="PANTHER" id="PTHR30329">
    <property type="entry name" value="STATOR ELEMENT OF FLAGELLAR MOTOR COMPLEX"/>
    <property type="match status" value="1"/>
</dbReference>
<reference evidence="4 5" key="1">
    <citation type="submission" date="2016-10" db="EMBL/GenBank/DDBJ databases">
        <title>Complete genome sequences of three Cupriavidus strains isolated from various Malaysian environments.</title>
        <authorList>
            <person name="Abdullah A.A.-A."/>
            <person name="Shafie N.A.H."/>
            <person name="Lau N.S."/>
        </authorList>
    </citation>
    <scope>NUCLEOTIDE SEQUENCE [LARGE SCALE GENOMIC DNA]</scope>
    <source>
        <strain evidence="4 5">USMAA1020</strain>
        <plasmid evidence="4 5">unnamed1</plasmid>
    </source>
</reference>
<evidence type="ECO:0000313" key="5">
    <source>
        <dbReference type="Proteomes" id="UP000177515"/>
    </source>
</evidence>
<proteinExistence type="predicted"/>
<dbReference type="InterPro" id="IPR006665">
    <property type="entry name" value="OmpA-like"/>
</dbReference>
<evidence type="ECO:0000256" key="1">
    <source>
        <dbReference type="PROSITE-ProRule" id="PRU00473"/>
    </source>
</evidence>
<dbReference type="Pfam" id="PF00691">
    <property type="entry name" value="OmpA"/>
    <property type="match status" value="1"/>
</dbReference>
<name>A0ABN4TVH7_9BURK</name>